<evidence type="ECO:0000313" key="2">
    <source>
        <dbReference type="Proteomes" id="UP000284277"/>
    </source>
</evidence>
<dbReference type="EMBL" id="MCIA01000016">
    <property type="protein sequence ID" value="RKD31737.1"/>
    <property type="molecule type" value="Genomic_DNA"/>
</dbReference>
<comment type="caution">
    <text evidence="1">The sequence shown here is derived from an EMBL/GenBank/DDBJ whole genome shotgun (WGS) entry which is preliminary data.</text>
</comment>
<sequence length="201" mass="22729">MLKIHIAANTDSCRGHKLEGRYEKVIKYNKLVRDKIPDIIKEEGGKAAYHTLSEKKCITELDKKLNEEVKEYQADKSLEEMADILEVLHAICKARGYTTQELEAKRKEKAEINGSFDEKIFLEYVENEDNTNSASVSDMKALKKWGQVPDYAKDIILSNVYCSKCGNTTVVDYSMHSDRLGIVISGKCVTCGSKVVRVVEE</sequence>
<dbReference type="CDD" id="cd11532">
    <property type="entry name" value="NTP-PPase_COG4997"/>
    <property type="match status" value="1"/>
</dbReference>
<dbReference type="InterPro" id="IPR038735">
    <property type="entry name" value="MSMEG_1276-like_NTP-PPase_dom"/>
</dbReference>
<dbReference type="RefSeq" id="WP_330512745.1">
    <property type="nucleotide sequence ID" value="NZ_MCIA01000016.1"/>
</dbReference>
<protein>
    <submittedName>
        <fullName evidence="1">Uncharacterized protein</fullName>
    </submittedName>
</protein>
<dbReference type="AlphaFoldDB" id="A0A419T2K3"/>
<dbReference type="Proteomes" id="UP000284277">
    <property type="component" value="Unassembled WGS sequence"/>
</dbReference>
<evidence type="ECO:0000313" key="1">
    <source>
        <dbReference type="EMBL" id="RKD31737.1"/>
    </source>
</evidence>
<reference evidence="1 2" key="1">
    <citation type="submission" date="2016-08" db="EMBL/GenBank/DDBJ databases">
        <title>A new outlook on sporulation: Clostridium algidixylanolyticum.</title>
        <authorList>
            <person name="Poppleton D.I."/>
            <person name="Gribaldo S."/>
        </authorList>
    </citation>
    <scope>NUCLEOTIDE SEQUENCE [LARGE SCALE GENOMIC DNA]</scope>
    <source>
        <strain evidence="1 2">SPL73</strain>
    </source>
</reference>
<name>A0A419T2K3_9FIRM</name>
<proteinExistence type="predicted"/>
<organism evidence="1 2">
    <name type="scientific">Lacrimispora algidixylanolytica</name>
    <dbReference type="NCBI Taxonomy" id="94868"/>
    <lineage>
        <taxon>Bacteria</taxon>
        <taxon>Bacillati</taxon>
        <taxon>Bacillota</taxon>
        <taxon>Clostridia</taxon>
        <taxon>Lachnospirales</taxon>
        <taxon>Lachnospiraceae</taxon>
        <taxon>Lacrimispora</taxon>
    </lineage>
</organism>
<gene>
    <name evidence="1" type="ORF">BET01_19645</name>
</gene>
<accession>A0A419T2K3</accession>
<keyword evidence="2" id="KW-1185">Reference proteome</keyword>